<dbReference type="SMART" id="SM00292">
    <property type="entry name" value="BRCT"/>
    <property type="match status" value="1"/>
</dbReference>
<dbReference type="GO" id="GO:0008408">
    <property type="term" value="F:3'-5' exonuclease activity"/>
    <property type="evidence" value="ECO:0007669"/>
    <property type="project" value="TreeGrafter"/>
</dbReference>
<dbReference type="GO" id="GO:0005829">
    <property type="term" value="C:cytosol"/>
    <property type="evidence" value="ECO:0007669"/>
    <property type="project" value="TreeGrafter"/>
</dbReference>
<dbReference type="Pfam" id="PF00929">
    <property type="entry name" value="RNase_T"/>
    <property type="match status" value="1"/>
</dbReference>
<dbReference type="InterPro" id="IPR012337">
    <property type="entry name" value="RNaseH-like_sf"/>
</dbReference>
<dbReference type="InterPro" id="IPR036420">
    <property type="entry name" value="BRCT_dom_sf"/>
</dbReference>
<dbReference type="GO" id="GO:0003887">
    <property type="term" value="F:DNA-directed DNA polymerase activity"/>
    <property type="evidence" value="ECO:0007669"/>
    <property type="project" value="UniProtKB-EC"/>
</dbReference>
<feature type="domain" description="BRCT" evidence="4">
    <location>
        <begin position="219"/>
        <end position="297"/>
    </location>
</feature>
<dbReference type="SUPFAM" id="SSF53098">
    <property type="entry name" value="Ribonuclease H-like"/>
    <property type="match status" value="1"/>
</dbReference>
<gene>
    <name evidence="6" type="ORF">JOF55_004417</name>
</gene>
<proteinExistence type="predicted"/>
<dbReference type="InterPro" id="IPR013520">
    <property type="entry name" value="Ribonucl_H"/>
</dbReference>
<dbReference type="CDD" id="cd06127">
    <property type="entry name" value="DEDDh"/>
    <property type="match status" value="1"/>
</dbReference>
<comment type="caution">
    <text evidence="6">The sequence shown here is derived from an EMBL/GenBank/DDBJ whole genome shotgun (WGS) entry which is preliminary data.</text>
</comment>
<evidence type="ECO:0000256" key="3">
    <source>
        <dbReference type="ARBA" id="ARBA00022839"/>
    </source>
</evidence>
<keyword evidence="7" id="KW-1185">Reference proteome</keyword>
<dbReference type="PANTHER" id="PTHR30231">
    <property type="entry name" value="DNA POLYMERASE III SUBUNIT EPSILON"/>
    <property type="match status" value="1"/>
</dbReference>
<evidence type="ECO:0000313" key="6">
    <source>
        <dbReference type="EMBL" id="MDR7304236.1"/>
    </source>
</evidence>
<reference evidence="6" key="1">
    <citation type="submission" date="2023-07" db="EMBL/GenBank/DDBJ databases">
        <title>Sequencing the genomes of 1000 actinobacteria strains.</title>
        <authorList>
            <person name="Klenk H.-P."/>
        </authorList>
    </citation>
    <scope>NUCLEOTIDE SEQUENCE</scope>
    <source>
        <strain evidence="6">DSM 45977</strain>
    </source>
</reference>
<dbReference type="Pfam" id="PF00533">
    <property type="entry name" value="BRCT"/>
    <property type="match status" value="1"/>
</dbReference>
<dbReference type="CDD" id="cd17748">
    <property type="entry name" value="BRCT_DNA_ligase_like"/>
    <property type="match status" value="1"/>
</dbReference>
<evidence type="ECO:0000259" key="5">
    <source>
        <dbReference type="SMART" id="SM00479"/>
    </source>
</evidence>
<dbReference type="FunFam" id="3.30.420.10:FF:000045">
    <property type="entry name" value="3'-5' exonuclease DinG"/>
    <property type="match status" value="1"/>
</dbReference>
<feature type="domain" description="Exonuclease" evidence="5">
    <location>
        <begin position="4"/>
        <end position="171"/>
    </location>
</feature>
<keyword evidence="3" id="KW-0269">Exonuclease</keyword>
<dbReference type="EC" id="2.7.7.7" evidence="6"/>
<dbReference type="SMART" id="SM00479">
    <property type="entry name" value="EXOIII"/>
    <property type="match status" value="1"/>
</dbReference>
<protein>
    <submittedName>
        <fullName evidence="6">DNA polymerase-3 subunit epsilon</fullName>
        <ecNumber evidence="6">2.7.7.7</ecNumber>
    </submittedName>
</protein>
<dbReference type="RefSeq" id="WP_310277654.1">
    <property type="nucleotide sequence ID" value="NZ_JAVDXW010000001.1"/>
</dbReference>
<dbReference type="Proteomes" id="UP001180845">
    <property type="component" value="Unassembled WGS sequence"/>
</dbReference>
<evidence type="ECO:0000256" key="1">
    <source>
        <dbReference type="ARBA" id="ARBA00022722"/>
    </source>
</evidence>
<dbReference type="GO" id="GO:0003676">
    <property type="term" value="F:nucleic acid binding"/>
    <property type="evidence" value="ECO:0007669"/>
    <property type="project" value="InterPro"/>
</dbReference>
<keyword evidence="2" id="KW-0378">Hydrolase</keyword>
<dbReference type="SUPFAM" id="SSF52113">
    <property type="entry name" value="BRCT domain"/>
    <property type="match status" value="1"/>
</dbReference>
<dbReference type="Gene3D" id="3.40.50.10190">
    <property type="entry name" value="BRCT domain"/>
    <property type="match status" value="1"/>
</dbReference>
<dbReference type="InterPro" id="IPR036397">
    <property type="entry name" value="RNaseH_sf"/>
</dbReference>
<dbReference type="Gene3D" id="3.30.420.10">
    <property type="entry name" value="Ribonuclease H-like superfamily/Ribonuclease H"/>
    <property type="match status" value="1"/>
</dbReference>
<dbReference type="InterPro" id="IPR001357">
    <property type="entry name" value="BRCT_dom"/>
</dbReference>
<evidence type="ECO:0000313" key="7">
    <source>
        <dbReference type="Proteomes" id="UP001180845"/>
    </source>
</evidence>
<dbReference type="PANTHER" id="PTHR30231:SF4">
    <property type="entry name" value="PROTEIN NEN2"/>
    <property type="match status" value="1"/>
</dbReference>
<keyword evidence="6" id="KW-0808">Transferase</keyword>
<dbReference type="EMBL" id="JAVDXW010000001">
    <property type="protein sequence ID" value="MDR7304236.1"/>
    <property type="molecule type" value="Genomic_DNA"/>
</dbReference>
<name>A0AAE3ZFY8_9ACTN</name>
<evidence type="ECO:0000259" key="4">
    <source>
        <dbReference type="SMART" id="SM00292"/>
    </source>
</evidence>
<keyword evidence="6" id="KW-0548">Nucleotidyltransferase</keyword>
<evidence type="ECO:0000256" key="2">
    <source>
        <dbReference type="ARBA" id="ARBA00022801"/>
    </source>
</evidence>
<accession>A0AAE3ZFY8</accession>
<dbReference type="AlphaFoldDB" id="A0AAE3ZFY8"/>
<keyword evidence="1" id="KW-0540">Nuclease</keyword>
<organism evidence="6 7">
    <name type="scientific">Haloactinomyces albus</name>
    <dbReference type="NCBI Taxonomy" id="1352928"/>
    <lineage>
        <taxon>Bacteria</taxon>
        <taxon>Bacillati</taxon>
        <taxon>Actinomycetota</taxon>
        <taxon>Actinomycetes</taxon>
        <taxon>Actinopolysporales</taxon>
        <taxon>Actinopolysporaceae</taxon>
        <taxon>Haloactinomyces</taxon>
    </lineage>
</organism>
<sequence>MTAGYAVVDVETTGFRAGGHDRVVEVAVVHLDPAGTVTGEWCTVVNPQRDLGPQHIHGITASEARRAPAFADIAAELATQLAGRVMVAHNLPFDLRFLTAEYARMGIDVPLSTTSGLCTMELSDRYLWATARSLAACCEAAGVALTDAHSALHDARAAAGLMTCFLTRTQPAPPWRELVRDAARAPWPLVPAGTGRLLRRGTGRQAPSAPPAPAAWEDIRLTAGDLVVFTGETHRPREVWEQRAQAAGLTVQGHVTKRTRLVIAADPDSQSLKARKARDYGIPIVTEDAFTELIGQAAPKPA</sequence>